<dbReference type="PANTHER" id="PTHR46018:SF2">
    <property type="entry name" value="ZINC PHOSPHODIESTERASE ELAC PROTEIN 1"/>
    <property type="match status" value="1"/>
</dbReference>
<evidence type="ECO:0000313" key="10">
    <source>
        <dbReference type="EMBL" id="CAK0785778.1"/>
    </source>
</evidence>
<evidence type="ECO:0000256" key="7">
    <source>
        <dbReference type="ARBA" id="ARBA00022801"/>
    </source>
</evidence>
<dbReference type="InterPro" id="IPR036866">
    <property type="entry name" value="RibonucZ/Hydroxyglut_hydro"/>
</dbReference>
<comment type="subunit">
    <text evidence="2">Homodimer.</text>
</comment>
<evidence type="ECO:0000256" key="1">
    <source>
        <dbReference type="ARBA" id="ARBA00001947"/>
    </source>
</evidence>
<reference evidence="10 11" key="1">
    <citation type="submission" date="2023-10" db="EMBL/GenBank/DDBJ databases">
        <authorList>
            <person name="Maclean D."/>
            <person name="Macfadyen A."/>
        </authorList>
    </citation>
    <scope>NUCLEOTIDE SEQUENCE [LARGE SCALE GENOMIC DNA]</scope>
</reference>
<dbReference type="GO" id="GO:0042781">
    <property type="term" value="F:3'-tRNA processing endoribonuclease activity"/>
    <property type="evidence" value="ECO:0007669"/>
    <property type="project" value="TreeGrafter"/>
</dbReference>
<keyword evidence="7" id="KW-0378">Hydrolase</keyword>
<keyword evidence="3" id="KW-0819">tRNA processing</keyword>
<dbReference type="InterPro" id="IPR013471">
    <property type="entry name" value="RNase_Z/BN"/>
</dbReference>
<accession>A0AAV1IEN1</accession>
<feature type="region of interest" description="Disordered" evidence="9">
    <location>
        <begin position="698"/>
        <end position="741"/>
    </location>
</feature>
<comment type="caution">
    <text evidence="10">The sequence shown here is derived from an EMBL/GenBank/DDBJ whole genome shotgun (WGS) entry which is preliminary data.</text>
</comment>
<keyword evidence="5" id="KW-0479">Metal-binding</keyword>
<dbReference type="AlphaFoldDB" id="A0AAV1IEN1"/>
<dbReference type="HAMAP" id="MF_01818">
    <property type="entry name" value="RNase_Z_BN"/>
    <property type="match status" value="1"/>
</dbReference>
<keyword evidence="6" id="KW-0255">Endonuclease</keyword>
<evidence type="ECO:0000256" key="2">
    <source>
        <dbReference type="ARBA" id="ARBA00011738"/>
    </source>
</evidence>
<feature type="compositionally biased region" description="Basic residues" evidence="9">
    <location>
        <begin position="138"/>
        <end position="151"/>
    </location>
</feature>
<evidence type="ECO:0000256" key="5">
    <source>
        <dbReference type="ARBA" id="ARBA00022723"/>
    </source>
</evidence>
<evidence type="ECO:0000256" key="8">
    <source>
        <dbReference type="ARBA" id="ARBA00022833"/>
    </source>
</evidence>
<dbReference type="Gene3D" id="3.60.15.10">
    <property type="entry name" value="Ribonuclease Z/Hydroxyacylglutathione hydrolase-like"/>
    <property type="match status" value="1"/>
</dbReference>
<evidence type="ECO:0000256" key="3">
    <source>
        <dbReference type="ARBA" id="ARBA00022694"/>
    </source>
</evidence>
<name>A0AAV1IEN1_9CHLO</name>
<keyword evidence="4" id="KW-0540">Nuclease</keyword>
<dbReference type="PANTHER" id="PTHR46018">
    <property type="entry name" value="ZINC PHOSPHODIESTERASE ELAC PROTEIN 1"/>
    <property type="match status" value="1"/>
</dbReference>
<organism evidence="10 11">
    <name type="scientific">Coccomyxa viridis</name>
    <dbReference type="NCBI Taxonomy" id="1274662"/>
    <lineage>
        <taxon>Eukaryota</taxon>
        <taxon>Viridiplantae</taxon>
        <taxon>Chlorophyta</taxon>
        <taxon>core chlorophytes</taxon>
        <taxon>Trebouxiophyceae</taxon>
        <taxon>Trebouxiophyceae incertae sedis</taxon>
        <taxon>Coccomyxaceae</taxon>
        <taxon>Coccomyxa</taxon>
    </lineage>
</organism>
<dbReference type="GO" id="GO:0005634">
    <property type="term" value="C:nucleus"/>
    <property type="evidence" value="ECO:0007669"/>
    <property type="project" value="TreeGrafter"/>
</dbReference>
<evidence type="ECO:0000256" key="9">
    <source>
        <dbReference type="SAM" id="MobiDB-lite"/>
    </source>
</evidence>
<feature type="region of interest" description="Disordered" evidence="9">
    <location>
        <begin position="138"/>
        <end position="161"/>
    </location>
</feature>
<protein>
    <submittedName>
        <fullName evidence="10">Uncharacterized protein</fullName>
    </submittedName>
</protein>
<evidence type="ECO:0000256" key="6">
    <source>
        <dbReference type="ARBA" id="ARBA00022759"/>
    </source>
</evidence>
<keyword evidence="11" id="KW-1185">Reference proteome</keyword>
<dbReference type="SUPFAM" id="SSF56281">
    <property type="entry name" value="Metallo-hydrolase/oxidoreductase"/>
    <property type="match status" value="1"/>
</dbReference>
<gene>
    <name evidence="10" type="ORF">CVIRNUC_008989</name>
</gene>
<dbReference type="Proteomes" id="UP001314263">
    <property type="component" value="Unassembled WGS sequence"/>
</dbReference>
<dbReference type="GO" id="GO:0046872">
    <property type="term" value="F:metal ion binding"/>
    <property type="evidence" value="ECO:0007669"/>
    <property type="project" value="UniProtKB-KW"/>
</dbReference>
<sequence length="761" mass="82648">MLRGSKAARLLGSASLQGPCLSLPSLLADLCGGCSSPMLFVPGNPLIQGAQAFHNGPTYTALAKARCAQVEAAKPASCQGPLAAVTARLISVSRQRHLCTSSHRSFSSSRTVFATPKARAALPVQALEGPKRYAWRQKKWHKKIDKKRPNMPRREPLPPKHPARIIQSEKLRESYLDRSRTIDAALVLEDEPEEEPDPWAELDGSAAAQPAQEWRPVRQLPVSSEEAMSNNSDMQLVFFGTSAGRMSRFRSSPAIAYRKGKGNFLFDCGEDTQRQLLRQALVRPGKIDRIFITRRSAETCFGLPGMMCIISASREMGLDTSDMPLHIYGPPGLAEYLRSFLTLSDTYVVMPIVVHEFATEAVPEEELMRPQQLERRACLFRQRIPPDQLNPQGYYEGQLAQLTKRHQQRQRRRKGPDERTVITAQRLPAPGDPSRTDVAEEDMVWTIRCDDLNTVTVFPLPGRSAAFGYVTRESDKAGSLNAAKCEELGVHGHYRTLLKAGETITTRAGLTVHPEEVIGATKFGRATAVLGGPASTANAARQIEGVDLLVHPASSDGEDAGCSHAGTAGAAAKQAGAKHLCITGFPASNVDILPIPLDYAEEQPDVAIQPAVRAQPVPRAVGRRHENATLNAQRLVRPEDALTKQALATAQEHFESSYVTAAHDLMVLSVERQPSEEADTAFERAAGSQEVFLPEEGQAEAAAHAADMSPEGGEVLGGATATPAEGNGAAVAAVRSASTRQRRVVDELQWDELPEPQEAKV</sequence>
<proteinExistence type="inferred from homology"/>
<evidence type="ECO:0000313" key="11">
    <source>
        <dbReference type="Proteomes" id="UP001314263"/>
    </source>
</evidence>
<comment type="cofactor">
    <cofactor evidence="1">
        <name>Zn(2+)</name>
        <dbReference type="ChEBI" id="CHEBI:29105"/>
    </cofactor>
</comment>
<feature type="compositionally biased region" description="Low complexity" evidence="9">
    <location>
        <begin position="729"/>
        <end position="739"/>
    </location>
</feature>
<evidence type="ECO:0000256" key="4">
    <source>
        <dbReference type="ARBA" id="ARBA00022722"/>
    </source>
</evidence>
<dbReference type="EMBL" id="CAUYUE010000013">
    <property type="protein sequence ID" value="CAK0785778.1"/>
    <property type="molecule type" value="Genomic_DNA"/>
</dbReference>
<keyword evidence="8" id="KW-0862">Zinc</keyword>